<organism evidence="2 3">
    <name type="scientific">Candidatus Methylopumilus turicensis</name>
    <dbReference type="NCBI Taxonomy" id="1581680"/>
    <lineage>
        <taxon>Bacteria</taxon>
        <taxon>Pseudomonadati</taxon>
        <taxon>Pseudomonadota</taxon>
        <taxon>Betaproteobacteria</taxon>
        <taxon>Nitrosomonadales</taxon>
        <taxon>Methylophilaceae</taxon>
        <taxon>Candidatus Methylopumilus</taxon>
    </lineage>
</organism>
<keyword evidence="1" id="KW-0732">Signal</keyword>
<dbReference type="RefSeq" id="WP_045751578.1">
    <property type="nucleotide sequence ID" value="NZ_LN794158.1"/>
</dbReference>
<reference evidence="3" key="1">
    <citation type="submission" date="2014-12" db="EMBL/GenBank/DDBJ databases">
        <authorList>
            <person name="Salcher M.M."/>
        </authorList>
    </citation>
    <scope>NUCLEOTIDE SEQUENCE [LARGE SCALE GENOMIC DNA]</scope>
    <source>
        <strain evidence="3">MMS-10A-171</strain>
    </source>
</reference>
<name>A0A0B7J148_9PROT</name>
<evidence type="ECO:0000256" key="1">
    <source>
        <dbReference type="SAM" id="SignalP"/>
    </source>
</evidence>
<evidence type="ECO:0008006" key="4">
    <source>
        <dbReference type="Google" id="ProtNLM"/>
    </source>
</evidence>
<evidence type="ECO:0000313" key="2">
    <source>
        <dbReference type="EMBL" id="CEN56493.1"/>
    </source>
</evidence>
<evidence type="ECO:0000313" key="3">
    <source>
        <dbReference type="Proteomes" id="UP000056322"/>
    </source>
</evidence>
<dbReference type="OrthoDB" id="7627797at2"/>
<proteinExistence type="predicted"/>
<feature type="chain" id="PRO_5002118181" description="DUF481 domain-containing protein" evidence="1">
    <location>
        <begin position="20"/>
        <end position="213"/>
    </location>
</feature>
<keyword evidence="3" id="KW-1185">Reference proteome</keyword>
<dbReference type="STRING" id="1581680.BN1209_1456"/>
<dbReference type="EMBL" id="LN794158">
    <property type="protein sequence ID" value="CEN56493.1"/>
    <property type="molecule type" value="Genomic_DNA"/>
</dbReference>
<feature type="signal peptide" evidence="1">
    <location>
        <begin position="1"/>
        <end position="19"/>
    </location>
</feature>
<dbReference type="HOGENOM" id="CLU_1238980_0_0_4"/>
<protein>
    <recommendedName>
        <fullName evidence="4">DUF481 domain-containing protein</fullName>
    </recommendedName>
</protein>
<gene>
    <name evidence="2" type="ORF">BN1209_1456</name>
</gene>
<dbReference type="Proteomes" id="UP000056322">
    <property type="component" value="Chromosome 1"/>
</dbReference>
<sequence length="213" mass="24309">MLARLFLALLLLVTLPAQAAALMGFKDSAMLMSEFSVDKKELMLNYSPSVGHAFGVETMWMRGEKQTNLITNINYTGLIKRWNMPSGQANLWFMTGIGEASGDSSGFSYSPSVQFDYETTRVYFLAKARMVRAPHIQYDTYSVQGGFSFYETSFEETQPWFVVEARTTENMAMRNEVTPALRLINQNYFLEFGITNPWDSESRTPRLNLMLTF</sequence>
<dbReference type="KEGG" id="mbac:BN1209_1456"/>
<dbReference type="AlphaFoldDB" id="A0A0B7J148"/>
<accession>A0A0B7J148</accession>